<dbReference type="InterPro" id="IPR036390">
    <property type="entry name" value="WH_DNA-bd_sf"/>
</dbReference>
<gene>
    <name evidence="5" type="ORF">ATL40_1629</name>
</gene>
<evidence type="ECO:0000313" key="6">
    <source>
        <dbReference type="Proteomes" id="UP000224915"/>
    </source>
</evidence>
<dbReference type="RefSeq" id="WP_098469087.1">
    <property type="nucleotide sequence ID" value="NZ_PDJD01000001.1"/>
</dbReference>
<dbReference type="GO" id="GO:0003700">
    <property type="term" value="F:DNA-binding transcription factor activity"/>
    <property type="evidence" value="ECO:0007669"/>
    <property type="project" value="InterPro"/>
</dbReference>
<evidence type="ECO:0000313" key="5">
    <source>
        <dbReference type="EMBL" id="PFG20046.1"/>
    </source>
</evidence>
<keyword evidence="3" id="KW-0804">Transcription</keyword>
<accession>A0A2A9D0Z0</accession>
<dbReference type="GO" id="GO:0006950">
    <property type="term" value="P:response to stress"/>
    <property type="evidence" value="ECO:0007669"/>
    <property type="project" value="TreeGrafter"/>
</dbReference>
<dbReference type="PROSITE" id="PS50995">
    <property type="entry name" value="HTH_MARR_2"/>
    <property type="match status" value="1"/>
</dbReference>
<dbReference type="Proteomes" id="UP000224915">
    <property type="component" value="Unassembled WGS sequence"/>
</dbReference>
<dbReference type="InterPro" id="IPR039422">
    <property type="entry name" value="MarR/SlyA-like"/>
</dbReference>
<dbReference type="Gene3D" id="1.10.10.10">
    <property type="entry name" value="Winged helix-like DNA-binding domain superfamily/Winged helix DNA-binding domain"/>
    <property type="match status" value="1"/>
</dbReference>
<protein>
    <submittedName>
        <fullName evidence="5">DNA-binding MarR family transcriptional regulator</fullName>
    </submittedName>
</protein>
<dbReference type="PRINTS" id="PR00598">
    <property type="entry name" value="HTHMARR"/>
</dbReference>
<dbReference type="PANTHER" id="PTHR33164">
    <property type="entry name" value="TRANSCRIPTIONAL REGULATOR, MARR FAMILY"/>
    <property type="match status" value="1"/>
</dbReference>
<dbReference type="GO" id="GO:0003677">
    <property type="term" value="F:DNA binding"/>
    <property type="evidence" value="ECO:0007669"/>
    <property type="project" value="UniProtKB-KW"/>
</dbReference>
<keyword evidence="1" id="KW-0805">Transcription regulation</keyword>
<dbReference type="PANTHER" id="PTHR33164:SF99">
    <property type="entry name" value="MARR FAMILY REGULATORY PROTEIN"/>
    <property type="match status" value="1"/>
</dbReference>
<reference evidence="5 6" key="1">
    <citation type="submission" date="2017-10" db="EMBL/GenBank/DDBJ databases">
        <title>Sequencing the genomes of 1000 actinobacteria strains.</title>
        <authorList>
            <person name="Klenk H.-P."/>
        </authorList>
    </citation>
    <scope>NUCLEOTIDE SEQUENCE [LARGE SCALE GENOMIC DNA]</scope>
    <source>
        <strain evidence="5 6">DSM 21801</strain>
    </source>
</reference>
<dbReference type="EMBL" id="PDJD01000001">
    <property type="protein sequence ID" value="PFG20046.1"/>
    <property type="molecule type" value="Genomic_DNA"/>
</dbReference>
<dbReference type="InterPro" id="IPR036388">
    <property type="entry name" value="WH-like_DNA-bd_sf"/>
</dbReference>
<keyword evidence="6" id="KW-1185">Reference proteome</keyword>
<name>A0A2A9D0Z0_9MICO</name>
<proteinExistence type="predicted"/>
<sequence length="149" mass="16443">MVSLRASTQAWREVLRTSSALMHAFEAAGDFGDLSPREYDVLRALAEGPHTGCRLGALAEETYLPQPSMSRLVERLERRGLVQRGPSATDGRAVMVTLTGEGQALQREIGRRHVRSIHRVMSADLSEAELRVLRSLLARVRAAGPRREG</sequence>
<keyword evidence="2 5" id="KW-0238">DNA-binding</keyword>
<dbReference type="InterPro" id="IPR023187">
    <property type="entry name" value="Tscrpt_reg_MarR-type_CS"/>
</dbReference>
<comment type="caution">
    <text evidence="5">The sequence shown here is derived from an EMBL/GenBank/DDBJ whole genome shotgun (WGS) entry which is preliminary data.</text>
</comment>
<dbReference type="OrthoDB" id="3178168at2"/>
<dbReference type="SMART" id="SM00347">
    <property type="entry name" value="HTH_MARR"/>
    <property type="match status" value="1"/>
</dbReference>
<feature type="domain" description="HTH marR-type" evidence="4">
    <location>
        <begin position="7"/>
        <end position="142"/>
    </location>
</feature>
<dbReference type="AlphaFoldDB" id="A0A2A9D0Z0"/>
<dbReference type="SUPFAM" id="SSF46785">
    <property type="entry name" value="Winged helix' DNA-binding domain"/>
    <property type="match status" value="1"/>
</dbReference>
<dbReference type="InterPro" id="IPR000835">
    <property type="entry name" value="HTH_MarR-typ"/>
</dbReference>
<dbReference type="PROSITE" id="PS01117">
    <property type="entry name" value="HTH_MARR_1"/>
    <property type="match status" value="1"/>
</dbReference>
<evidence type="ECO:0000259" key="4">
    <source>
        <dbReference type="PROSITE" id="PS50995"/>
    </source>
</evidence>
<evidence type="ECO:0000256" key="1">
    <source>
        <dbReference type="ARBA" id="ARBA00023015"/>
    </source>
</evidence>
<organism evidence="5 6">
    <name type="scientific">Serinibacter salmoneus</name>
    <dbReference type="NCBI Taxonomy" id="556530"/>
    <lineage>
        <taxon>Bacteria</taxon>
        <taxon>Bacillati</taxon>
        <taxon>Actinomycetota</taxon>
        <taxon>Actinomycetes</taxon>
        <taxon>Micrococcales</taxon>
        <taxon>Beutenbergiaceae</taxon>
        <taxon>Serinibacter</taxon>
    </lineage>
</organism>
<dbReference type="Pfam" id="PF12802">
    <property type="entry name" value="MarR_2"/>
    <property type="match status" value="1"/>
</dbReference>
<evidence type="ECO:0000256" key="2">
    <source>
        <dbReference type="ARBA" id="ARBA00023125"/>
    </source>
</evidence>
<evidence type="ECO:0000256" key="3">
    <source>
        <dbReference type="ARBA" id="ARBA00023163"/>
    </source>
</evidence>